<keyword evidence="4" id="KW-1185">Reference proteome</keyword>
<evidence type="ECO:0000259" key="2">
    <source>
        <dbReference type="PROSITE" id="PS50011"/>
    </source>
</evidence>
<proteinExistence type="predicted"/>
<reference evidence="3" key="1">
    <citation type="journal article" date="2019" name="Environ. Microbiol.">
        <title>Fungal ecological strategies reflected in gene transcription - a case study of two litter decomposers.</title>
        <authorList>
            <person name="Barbi F."/>
            <person name="Kohler A."/>
            <person name="Barry K."/>
            <person name="Baskaran P."/>
            <person name="Daum C."/>
            <person name="Fauchery L."/>
            <person name="Ihrmark K."/>
            <person name="Kuo A."/>
            <person name="LaButti K."/>
            <person name="Lipzen A."/>
            <person name="Morin E."/>
            <person name="Grigoriev I.V."/>
            <person name="Henrissat B."/>
            <person name="Lindahl B."/>
            <person name="Martin F."/>
        </authorList>
    </citation>
    <scope>NUCLEOTIDE SEQUENCE</scope>
    <source>
        <strain evidence="3">JB14</strain>
    </source>
</reference>
<dbReference type="PANTHER" id="PTHR48015">
    <property type="entry name" value="SERINE/THREONINE-PROTEIN KINASE TAO"/>
    <property type="match status" value="1"/>
</dbReference>
<evidence type="ECO:0000313" key="3">
    <source>
        <dbReference type="EMBL" id="KAE9406692.1"/>
    </source>
</evidence>
<dbReference type="PANTHER" id="PTHR48015:SF16">
    <property type="entry name" value="SERINE_THREONINE-PROTEIN KINASE SULU"/>
    <property type="match status" value="1"/>
</dbReference>
<accession>A0A6A4I481</accession>
<evidence type="ECO:0000256" key="1">
    <source>
        <dbReference type="SAM" id="Phobius"/>
    </source>
</evidence>
<keyword evidence="1" id="KW-1133">Transmembrane helix</keyword>
<evidence type="ECO:0000313" key="4">
    <source>
        <dbReference type="Proteomes" id="UP000799118"/>
    </source>
</evidence>
<dbReference type="InterPro" id="IPR000719">
    <property type="entry name" value="Prot_kinase_dom"/>
</dbReference>
<sequence>MFSSGKQDEHGTLLEAASLVPRASERYQSEKTGSTVKNDLPGPPGGGFYGAAGMGVGITEEAVVAGMEVGIMAKEAAAGSVVAMAMVVVLGGLTMVVVTPLVMVPVPDMASVSDGGQNYGIFKPEGRMTPNPIVDSLASRGYILSVDKELNSSERYRIAVHAARGNRVFLKKIWDDSKEEHFLRMCKHQNVIDLIESFGMDGATWLAFPFYMALSVGLVHHRPTIRDHAMEITYGIAQGLYFLHSINVADLDVKPHNIVIDANFNARLIDFDCAVHVDGEGRTMTGFVAPNLAQLRRWEEKMRSMIHSLLTATLAALSSMVSGSAFVRALPSCVLSLWLLQVRTLRIDLLFKLGSVVTYTLAHKVDFGSPAITVEEFPEFPEFLSVTQNCVFLSRIWMLLLFSAERLVMTCTQMMYVTNLLASRFGETDLYNTVFLLLSIEAHSFQVTRGMPAVLGC</sequence>
<keyword evidence="1" id="KW-0812">Transmembrane</keyword>
<dbReference type="GO" id="GO:0005737">
    <property type="term" value="C:cytoplasm"/>
    <property type="evidence" value="ECO:0007669"/>
    <property type="project" value="TreeGrafter"/>
</dbReference>
<organism evidence="3 4">
    <name type="scientific">Gymnopus androsaceus JB14</name>
    <dbReference type="NCBI Taxonomy" id="1447944"/>
    <lineage>
        <taxon>Eukaryota</taxon>
        <taxon>Fungi</taxon>
        <taxon>Dikarya</taxon>
        <taxon>Basidiomycota</taxon>
        <taxon>Agaricomycotina</taxon>
        <taxon>Agaricomycetes</taxon>
        <taxon>Agaricomycetidae</taxon>
        <taxon>Agaricales</taxon>
        <taxon>Marasmiineae</taxon>
        <taxon>Omphalotaceae</taxon>
        <taxon>Gymnopus</taxon>
    </lineage>
</organism>
<dbReference type="Proteomes" id="UP000799118">
    <property type="component" value="Unassembled WGS sequence"/>
</dbReference>
<dbReference type="Pfam" id="PF00069">
    <property type="entry name" value="Pkinase"/>
    <property type="match status" value="1"/>
</dbReference>
<dbReference type="GO" id="GO:0004674">
    <property type="term" value="F:protein serine/threonine kinase activity"/>
    <property type="evidence" value="ECO:0007669"/>
    <property type="project" value="TreeGrafter"/>
</dbReference>
<dbReference type="InterPro" id="IPR011009">
    <property type="entry name" value="Kinase-like_dom_sf"/>
</dbReference>
<dbReference type="SMART" id="SM00220">
    <property type="entry name" value="S_TKc"/>
    <property type="match status" value="1"/>
</dbReference>
<feature type="transmembrane region" description="Helical" evidence="1">
    <location>
        <begin position="202"/>
        <end position="220"/>
    </location>
</feature>
<dbReference type="Gene3D" id="1.10.510.10">
    <property type="entry name" value="Transferase(Phosphotransferase) domain 1"/>
    <property type="match status" value="1"/>
</dbReference>
<dbReference type="AlphaFoldDB" id="A0A6A4I481"/>
<dbReference type="OrthoDB" id="4062651at2759"/>
<keyword evidence="1" id="KW-0472">Membrane</keyword>
<protein>
    <recommendedName>
        <fullName evidence="2">Protein kinase domain-containing protein</fullName>
    </recommendedName>
</protein>
<dbReference type="GO" id="GO:0043408">
    <property type="term" value="P:regulation of MAPK cascade"/>
    <property type="evidence" value="ECO:0007669"/>
    <property type="project" value="TreeGrafter"/>
</dbReference>
<dbReference type="GO" id="GO:0035556">
    <property type="term" value="P:intracellular signal transduction"/>
    <property type="evidence" value="ECO:0007669"/>
    <property type="project" value="TreeGrafter"/>
</dbReference>
<dbReference type="PROSITE" id="PS50011">
    <property type="entry name" value="PROTEIN_KINASE_DOM"/>
    <property type="match status" value="1"/>
</dbReference>
<dbReference type="InterPro" id="IPR050285">
    <property type="entry name" value="STE20_Ser/Thr_kinase"/>
</dbReference>
<feature type="domain" description="Protein kinase" evidence="2">
    <location>
        <begin position="132"/>
        <end position="457"/>
    </location>
</feature>
<dbReference type="GO" id="GO:0005524">
    <property type="term" value="F:ATP binding"/>
    <property type="evidence" value="ECO:0007669"/>
    <property type="project" value="InterPro"/>
</dbReference>
<name>A0A6A4I481_9AGAR</name>
<gene>
    <name evidence="3" type="ORF">BT96DRAFT_971707</name>
</gene>
<feature type="transmembrane region" description="Helical" evidence="1">
    <location>
        <begin position="306"/>
        <end position="327"/>
    </location>
</feature>
<dbReference type="SUPFAM" id="SSF56112">
    <property type="entry name" value="Protein kinase-like (PK-like)"/>
    <property type="match status" value="1"/>
</dbReference>
<dbReference type="EMBL" id="ML769400">
    <property type="protein sequence ID" value="KAE9406692.1"/>
    <property type="molecule type" value="Genomic_DNA"/>
</dbReference>
<feature type="transmembrane region" description="Helical" evidence="1">
    <location>
        <begin position="81"/>
        <end position="103"/>
    </location>
</feature>